<dbReference type="AlphaFoldDB" id="A0AAW0EG94"/>
<dbReference type="Proteomes" id="UP001362999">
    <property type="component" value="Unassembled WGS sequence"/>
</dbReference>
<evidence type="ECO:0000313" key="3">
    <source>
        <dbReference type="Proteomes" id="UP001362999"/>
    </source>
</evidence>
<dbReference type="GO" id="GO:0004674">
    <property type="term" value="F:protein serine/threonine kinase activity"/>
    <property type="evidence" value="ECO:0007669"/>
    <property type="project" value="UniProtKB-KW"/>
</dbReference>
<dbReference type="InterPro" id="IPR011009">
    <property type="entry name" value="Kinase-like_dom_sf"/>
</dbReference>
<feature type="region of interest" description="Disordered" evidence="1">
    <location>
        <begin position="395"/>
        <end position="507"/>
    </location>
</feature>
<keyword evidence="3" id="KW-1185">Reference proteome</keyword>
<dbReference type="EMBL" id="JAWWNJ010000001">
    <property type="protein sequence ID" value="KAK7064457.1"/>
    <property type="molecule type" value="Genomic_DNA"/>
</dbReference>
<feature type="region of interest" description="Disordered" evidence="1">
    <location>
        <begin position="1"/>
        <end position="29"/>
    </location>
</feature>
<accession>A0AAW0EG94</accession>
<evidence type="ECO:0000313" key="2">
    <source>
        <dbReference type="EMBL" id="KAK7064457.1"/>
    </source>
</evidence>
<feature type="compositionally biased region" description="Polar residues" evidence="1">
    <location>
        <begin position="9"/>
        <end position="20"/>
    </location>
</feature>
<feature type="compositionally biased region" description="Basic and acidic residues" evidence="1">
    <location>
        <begin position="470"/>
        <end position="491"/>
    </location>
</feature>
<sequence length="615" mass="69728">MAREIFPFNTPQRTDESSSPAARFRSPITSSPATTIASERLSLRVDCRSKFFDTLCQRYRPQQRIQPTGFGAELTNLAVAPILPVNWNRHIPIPDDAEFSREVAEPKPLPPKYRGGVLQKTIYVPHGKWSWAAGLAFRETEPSVRLSSGIMCAAFVKTGHIGLRPVKLISKMWLVNQDWYGFFSELALYKVQLRSLQSRVVPSIVNVYSCTGGVDVAMEPPHHSFWIEASPDMPCVLKRRCVEAFEKIHAAGVHHGDVELRHMLIGGDARVTIIDFQKSRALQPNPAVTLLAATPGELRLEMRKVKFKLDYEDARAREGERLMRAARLAQKNQRVRRREDPIPEDVIDPPIPSREWIEEWDTETPEPRRFLMPGQSAEDVELAVEEFLDVLEKLEESNRHQSPMRGEDPQRRASPEFKSPIVPLPSPTMELRVSESPRASPRLRDPDHQPPLDSLATGITTRSMTRQKRKADSDVDPQKRKQVRTELDSTRIRSHSPPSSREAVPLAPHRPLPVVKIRDFAYEEALPYSSTLPPSVPMPHFDAPSSTKRKRPDDAHDVSEETRGRPKMRTSVACDVSQSHRKPAAPSVPPNIAQSLFPTSLLPVRFLENMWRWLS</sequence>
<dbReference type="SUPFAM" id="SSF56112">
    <property type="entry name" value="Protein kinase-like (PK-like)"/>
    <property type="match status" value="1"/>
</dbReference>
<reference evidence="2 3" key="1">
    <citation type="journal article" date="2024" name="J Genomics">
        <title>Draft genome sequencing and assembly of Favolaschia claudopus CIRM-BRFM 2984 isolated from oak limbs.</title>
        <authorList>
            <person name="Navarro D."/>
            <person name="Drula E."/>
            <person name="Chaduli D."/>
            <person name="Cazenave R."/>
            <person name="Ahrendt S."/>
            <person name="Wang J."/>
            <person name="Lipzen A."/>
            <person name="Daum C."/>
            <person name="Barry K."/>
            <person name="Grigoriev I.V."/>
            <person name="Favel A."/>
            <person name="Rosso M.N."/>
            <person name="Martin F."/>
        </authorList>
    </citation>
    <scope>NUCLEOTIDE SEQUENCE [LARGE SCALE GENOMIC DNA]</scope>
    <source>
        <strain evidence="2 3">CIRM-BRFM 2984</strain>
    </source>
</reference>
<protein>
    <submittedName>
        <fullName evidence="2">Serine/threonine protein kinase</fullName>
    </submittedName>
</protein>
<feature type="region of interest" description="Disordered" evidence="1">
    <location>
        <begin position="529"/>
        <end position="588"/>
    </location>
</feature>
<feature type="compositionally biased region" description="Basic and acidic residues" evidence="1">
    <location>
        <begin position="551"/>
        <end position="564"/>
    </location>
</feature>
<gene>
    <name evidence="2" type="ORF">R3P38DRAFT_2824662</name>
</gene>
<evidence type="ECO:0000256" key="1">
    <source>
        <dbReference type="SAM" id="MobiDB-lite"/>
    </source>
</evidence>
<feature type="compositionally biased region" description="Basic and acidic residues" evidence="1">
    <location>
        <begin position="395"/>
        <end position="415"/>
    </location>
</feature>
<comment type="caution">
    <text evidence="2">The sequence shown here is derived from an EMBL/GenBank/DDBJ whole genome shotgun (WGS) entry which is preliminary data.</text>
</comment>
<name>A0AAW0EG94_9AGAR</name>
<keyword evidence="2" id="KW-0723">Serine/threonine-protein kinase</keyword>
<keyword evidence="2" id="KW-0808">Transferase</keyword>
<organism evidence="2 3">
    <name type="scientific">Favolaschia claudopus</name>
    <dbReference type="NCBI Taxonomy" id="2862362"/>
    <lineage>
        <taxon>Eukaryota</taxon>
        <taxon>Fungi</taxon>
        <taxon>Dikarya</taxon>
        <taxon>Basidiomycota</taxon>
        <taxon>Agaricomycotina</taxon>
        <taxon>Agaricomycetes</taxon>
        <taxon>Agaricomycetidae</taxon>
        <taxon>Agaricales</taxon>
        <taxon>Marasmiineae</taxon>
        <taxon>Mycenaceae</taxon>
        <taxon>Favolaschia</taxon>
    </lineage>
</organism>
<proteinExistence type="predicted"/>
<keyword evidence="2" id="KW-0418">Kinase</keyword>